<sequence>MTFIAAELGVNWRNLPEAIRMIGLAHAAGADAVKFQCYLGDHVKGHPREAELIENILKQADLQLLKDTADECGIEFFATPMYPEAVDMLESIGGIKRYKIRYADRHNMSIINKIIFTEKPYLISCDDEYVNTSAPQEIWDEDPDKRKFIYCVPEYPPKTVNLPETFRKFGSLFHGYSNHYPSISIPLAAAARGAEYIEVHLKKGKYHDGYKPIDDAVSITFTELEELVILIREIEKVLK</sequence>
<dbReference type="EMBL" id="MT143640">
    <property type="protein sequence ID" value="QJA99289.1"/>
    <property type="molecule type" value="Genomic_DNA"/>
</dbReference>
<reference evidence="2" key="1">
    <citation type="submission" date="2020-03" db="EMBL/GenBank/DDBJ databases">
        <title>The deep terrestrial virosphere.</title>
        <authorList>
            <person name="Holmfeldt K."/>
            <person name="Nilsson E."/>
            <person name="Simone D."/>
            <person name="Lopez-Fernandez M."/>
            <person name="Wu X."/>
            <person name="de Brujin I."/>
            <person name="Lundin D."/>
            <person name="Andersson A."/>
            <person name="Bertilsson S."/>
            <person name="Dopson M."/>
        </authorList>
    </citation>
    <scope>NUCLEOTIDE SEQUENCE</scope>
    <source>
        <strain evidence="2">MM171A01224</strain>
    </source>
</reference>
<dbReference type="InterPro" id="IPR051690">
    <property type="entry name" value="PseI-like"/>
</dbReference>
<evidence type="ECO:0000259" key="1">
    <source>
        <dbReference type="Pfam" id="PF03102"/>
    </source>
</evidence>
<dbReference type="Gene3D" id="3.20.20.70">
    <property type="entry name" value="Aldolase class I"/>
    <property type="match status" value="1"/>
</dbReference>
<protein>
    <submittedName>
        <fullName evidence="2">Putative N-acetylneuraminate synthase</fullName>
    </submittedName>
</protein>
<dbReference type="GO" id="GO:0047444">
    <property type="term" value="F:N-acylneuraminate-9-phosphate synthase activity"/>
    <property type="evidence" value="ECO:0007669"/>
    <property type="project" value="TreeGrafter"/>
</dbReference>
<evidence type="ECO:0000313" key="2">
    <source>
        <dbReference type="EMBL" id="QJA99289.1"/>
    </source>
</evidence>
<name>A0A6M3LZD8_9ZZZZ</name>
<dbReference type="AlphaFoldDB" id="A0A6M3LZD8"/>
<dbReference type="SUPFAM" id="SSF51569">
    <property type="entry name" value="Aldolase"/>
    <property type="match status" value="1"/>
</dbReference>
<proteinExistence type="predicted"/>
<feature type="domain" description="PseI/NeuA/B-like" evidence="1">
    <location>
        <begin position="21"/>
        <end position="238"/>
    </location>
</feature>
<accession>A0A6M3LZD8</accession>
<dbReference type="GO" id="GO:0016051">
    <property type="term" value="P:carbohydrate biosynthetic process"/>
    <property type="evidence" value="ECO:0007669"/>
    <property type="project" value="InterPro"/>
</dbReference>
<organism evidence="2">
    <name type="scientific">viral metagenome</name>
    <dbReference type="NCBI Taxonomy" id="1070528"/>
    <lineage>
        <taxon>unclassified sequences</taxon>
        <taxon>metagenomes</taxon>
        <taxon>organismal metagenomes</taxon>
    </lineage>
</organism>
<dbReference type="Pfam" id="PF03102">
    <property type="entry name" value="NeuB"/>
    <property type="match status" value="1"/>
</dbReference>
<dbReference type="InterPro" id="IPR013785">
    <property type="entry name" value="Aldolase_TIM"/>
</dbReference>
<dbReference type="PANTHER" id="PTHR42966:SF1">
    <property type="entry name" value="SIALIC ACID SYNTHASE"/>
    <property type="match status" value="1"/>
</dbReference>
<dbReference type="InterPro" id="IPR013132">
    <property type="entry name" value="PseI/NeuA/B-like_N"/>
</dbReference>
<gene>
    <name evidence="2" type="ORF">MM171A01224_0012</name>
</gene>
<dbReference type="PANTHER" id="PTHR42966">
    <property type="entry name" value="N-ACETYLNEURAMINATE SYNTHASE"/>
    <property type="match status" value="1"/>
</dbReference>